<keyword evidence="5" id="KW-1185">Reference proteome</keyword>
<dbReference type="RefSeq" id="WP_217748408.1">
    <property type="nucleotide sequence ID" value="NZ_JAHOEB010000145.1"/>
</dbReference>
<evidence type="ECO:0000313" key="5">
    <source>
        <dbReference type="Proteomes" id="UP001197492"/>
    </source>
</evidence>
<organism evidence="2 4">
    <name type="scientific">Catenibacterium mitsuokai</name>
    <dbReference type="NCBI Taxonomy" id="100886"/>
    <lineage>
        <taxon>Bacteria</taxon>
        <taxon>Bacillati</taxon>
        <taxon>Bacillota</taxon>
        <taxon>Erysipelotrichia</taxon>
        <taxon>Erysipelotrichales</taxon>
        <taxon>Coprobacillaceae</taxon>
        <taxon>Catenibacterium</taxon>
    </lineage>
</organism>
<comment type="caution">
    <text evidence="2">The sequence shown here is derived from an EMBL/GenBank/DDBJ whole genome shotgun (WGS) entry which is preliminary data.</text>
</comment>
<evidence type="ECO:0000256" key="1">
    <source>
        <dbReference type="SAM" id="SignalP"/>
    </source>
</evidence>
<reference evidence="2 5" key="1">
    <citation type="submission" date="2021-06" db="EMBL/GenBank/DDBJ databases">
        <title>Collection of gut derived symbiotic bacterial strains cultured from healthy donors.</title>
        <authorList>
            <person name="Lin H."/>
            <person name="Littmann E."/>
            <person name="Pamer E.G."/>
        </authorList>
    </citation>
    <scope>NUCLEOTIDE SEQUENCE</scope>
    <source>
        <strain evidence="3 5">MSK.21.70</strain>
        <strain evidence="2">MSK.21.82</strain>
    </source>
</reference>
<name>A0AAW4MTT5_9FIRM</name>
<evidence type="ECO:0000313" key="3">
    <source>
        <dbReference type="EMBL" id="MBV3393814.1"/>
    </source>
</evidence>
<sequence>MRKLIMLSFLAVACAVSLANIEVDALDNTVINQYLLLKNEYNITKSRYMLSETHSNAVKLNKAGKDIDRFKNNIYELKSKSREELKRYKYTNSQIDAIKNYDGTEEMTVKASSKIKFSVKKNILSYDAKTGLSTVKATVSFSWDGTPEDYGNDAFAMAYEADNNHIFKEVSSVTSSLKYKEFKSYKSVKVWTKSAINKGNQDVIGSYGWSFPLKIKGDQYYAYLYKGSFSITGVVSGKLKYFNVRYLYSHKSSIVPTGFGISISRGMSSAGIILTKKSRHKGYPEKHGGVVTCS</sequence>
<feature type="chain" id="PRO_5043655235" evidence="1">
    <location>
        <begin position="20"/>
        <end position="294"/>
    </location>
</feature>
<dbReference type="EMBL" id="JAHOEL010000141">
    <property type="protein sequence ID" value="MBV3393814.1"/>
    <property type="molecule type" value="Genomic_DNA"/>
</dbReference>
<keyword evidence="1" id="KW-0732">Signal</keyword>
<dbReference type="Proteomes" id="UP001196408">
    <property type="component" value="Unassembled WGS sequence"/>
</dbReference>
<dbReference type="Proteomes" id="UP001197492">
    <property type="component" value="Unassembled WGS sequence"/>
</dbReference>
<proteinExistence type="predicted"/>
<evidence type="ECO:0000313" key="4">
    <source>
        <dbReference type="Proteomes" id="UP001196408"/>
    </source>
</evidence>
<evidence type="ECO:0000313" key="2">
    <source>
        <dbReference type="EMBL" id="MBV3383780.1"/>
    </source>
</evidence>
<dbReference type="EMBL" id="JAHOEF010000141">
    <property type="protein sequence ID" value="MBV3383780.1"/>
    <property type="molecule type" value="Genomic_DNA"/>
</dbReference>
<feature type="signal peptide" evidence="1">
    <location>
        <begin position="1"/>
        <end position="19"/>
    </location>
</feature>
<protein>
    <submittedName>
        <fullName evidence="2">Uncharacterized protein</fullName>
    </submittedName>
</protein>
<dbReference type="AlphaFoldDB" id="A0AAW4MTT5"/>
<accession>A0AAW4MTT5</accession>
<gene>
    <name evidence="2" type="ORF">KSV97_11300</name>
    <name evidence="3" type="ORF">KSW06_11310</name>
</gene>